<dbReference type="GeneID" id="141462385"/>
<feature type="chain" id="PRO_5002967707" evidence="1">
    <location>
        <begin position="23"/>
        <end position="119"/>
    </location>
</feature>
<organism evidence="2">
    <name type="scientific">Rhodnius prolixus</name>
    <name type="common">Triatomid bug</name>
    <dbReference type="NCBI Taxonomy" id="13249"/>
    <lineage>
        <taxon>Eukaryota</taxon>
        <taxon>Metazoa</taxon>
        <taxon>Ecdysozoa</taxon>
        <taxon>Arthropoda</taxon>
        <taxon>Hexapoda</taxon>
        <taxon>Insecta</taxon>
        <taxon>Pterygota</taxon>
        <taxon>Neoptera</taxon>
        <taxon>Paraneoptera</taxon>
        <taxon>Hemiptera</taxon>
        <taxon>Heteroptera</taxon>
        <taxon>Panheteroptera</taxon>
        <taxon>Cimicomorpha</taxon>
        <taxon>Reduviidae</taxon>
        <taxon>Triatominae</taxon>
        <taxon>Rhodnius</taxon>
    </lineage>
</organism>
<dbReference type="RefSeq" id="XP_074000294.1">
    <property type="nucleotide sequence ID" value="XM_074144193.1"/>
</dbReference>
<proteinExistence type="evidence at transcript level"/>
<reference evidence="2" key="1">
    <citation type="journal article" date="2011" name="Insect Mol. Biol.">
        <title>Neuropeptide precursor gene discovery in the Chagas disease vector Rhodnius prolixus.</title>
        <authorList>
            <person name="Ons S."/>
            <person name="Sterkel M."/>
            <person name="Diambra L."/>
            <person name="Urlaub H."/>
            <person name="Rivera-Pomar R."/>
        </authorList>
    </citation>
    <scope>NUCLEOTIDE SEQUENCE</scope>
    <source>
        <tissue evidence="2">Brain</tissue>
    </source>
</reference>
<evidence type="ECO:0000313" key="2">
    <source>
        <dbReference type="EMBL" id="ACS45387.1"/>
    </source>
</evidence>
<sequence length="119" mass="13154">MMRWSSLLVLVALASIINCIKAGSPSSALYSSAARASGRTRTIRGFKNVQLSTARGFGKRTYPDSQLQPDLIPADWMAEELSSNPELARFIIRRFIDVDQDGLVSPVELLRNTVCQEPN</sequence>
<accession>C6K792</accession>
<dbReference type="PROSITE" id="PS00018">
    <property type="entry name" value="EF_HAND_1"/>
    <property type="match status" value="1"/>
</dbReference>
<dbReference type="EMBL" id="GQ162783">
    <property type="protein sequence ID" value="ACS45387.1"/>
    <property type="molecule type" value="mRNA"/>
</dbReference>
<dbReference type="InterPro" id="IPR018247">
    <property type="entry name" value="EF_Hand_1_Ca_BS"/>
</dbReference>
<protein>
    <submittedName>
        <fullName evidence="2">Allatotropin</fullName>
    </submittedName>
</protein>
<feature type="signal peptide" evidence="1">
    <location>
        <begin position="1"/>
        <end position="22"/>
    </location>
</feature>
<keyword evidence="1" id="KW-0732">Signal</keyword>
<evidence type="ECO:0000256" key="1">
    <source>
        <dbReference type="SAM" id="SignalP"/>
    </source>
</evidence>
<dbReference type="AlphaFoldDB" id="C6K792"/>
<name>C6K792_RHOPR</name>